<name>A0A0L7L445_OPEBR</name>
<dbReference type="AlphaFoldDB" id="A0A0L7L445"/>
<dbReference type="STRING" id="104452.A0A0L7L445"/>
<dbReference type="InterPro" id="IPR036770">
    <property type="entry name" value="Ankyrin_rpt-contain_sf"/>
</dbReference>
<dbReference type="PANTHER" id="PTHR24121">
    <property type="entry name" value="NO MECHANORECEPTOR POTENTIAL C, ISOFORM D-RELATED"/>
    <property type="match status" value="1"/>
</dbReference>
<accession>A0A0L7L445</accession>
<evidence type="ECO:0000313" key="2">
    <source>
        <dbReference type="EMBL" id="KOB70101.1"/>
    </source>
</evidence>
<dbReference type="PANTHER" id="PTHR24121:SF23">
    <property type="entry name" value="NO MECHANORECEPTOR POTENTIAL C, ISOFORM H"/>
    <property type="match status" value="1"/>
</dbReference>
<keyword evidence="3" id="KW-1185">Reference proteome</keyword>
<dbReference type="SMART" id="SM00248">
    <property type="entry name" value="ANK"/>
    <property type="match status" value="3"/>
</dbReference>
<protein>
    <submittedName>
        <fullName evidence="2">Putative p19 protein</fullName>
    </submittedName>
</protein>
<keyword evidence="1" id="KW-0040">ANK repeat</keyword>
<organism evidence="2 3">
    <name type="scientific">Operophtera brumata</name>
    <name type="common">Winter moth</name>
    <name type="synonym">Phalaena brumata</name>
    <dbReference type="NCBI Taxonomy" id="104452"/>
    <lineage>
        <taxon>Eukaryota</taxon>
        <taxon>Metazoa</taxon>
        <taxon>Ecdysozoa</taxon>
        <taxon>Arthropoda</taxon>
        <taxon>Hexapoda</taxon>
        <taxon>Insecta</taxon>
        <taxon>Pterygota</taxon>
        <taxon>Neoptera</taxon>
        <taxon>Endopterygota</taxon>
        <taxon>Lepidoptera</taxon>
        <taxon>Glossata</taxon>
        <taxon>Ditrysia</taxon>
        <taxon>Geometroidea</taxon>
        <taxon>Geometridae</taxon>
        <taxon>Larentiinae</taxon>
        <taxon>Operophtera</taxon>
    </lineage>
</organism>
<dbReference type="PROSITE" id="PS50088">
    <property type="entry name" value="ANK_REPEAT"/>
    <property type="match status" value="1"/>
</dbReference>
<comment type="caution">
    <text evidence="2">The sequence shown here is derived from an EMBL/GenBank/DDBJ whole genome shotgun (WGS) entry which is preliminary data.</text>
</comment>
<dbReference type="InterPro" id="IPR002110">
    <property type="entry name" value="Ankyrin_rpt"/>
</dbReference>
<dbReference type="PROSITE" id="PS50297">
    <property type="entry name" value="ANK_REP_REGION"/>
    <property type="match status" value="1"/>
</dbReference>
<feature type="repeat" description="ANK" evidence="1">
    <location>
        <begin position="169"/>
        <end position="201"/>
    </location>
</feature>
<dbReference type="SUPFAM" id="SSF48403">
    <property type="entry name" value="Ankyrin repeat"/>
    <property type="match status" value="1"/>
</dbReference>
<dbReference type="Proteomes" id="UP000037510">
    <property type="component" value="Unassembled WGS sequence"/>
</dbReference>
<dbReference type="Gene3D" id="1.25.40.20">
    <property type="entry name" value="Ankyrin repeat-containing domain"/>
    <property type="match status" value="2"/>
</dbReference>
<proteinExistence type="predicted"/>
<evidence type="ECO:0000313" key="3">
    <source>
        <dbReference type="Proteomes" id="UP000037510"/>
    </source>
</evidence>
<reference evidence="2 3" key="1">
    <citation type="journal article" date="2015" name="Genome Biol. Evol.">
        <title>The genome of winter moth (Operophtera brumata) provides a genomic perspective on sexual dimorphism and phenology.</title>
        <authorList>
            <person name="Derks M.F."/>
            <person name="Smit S."/>
            <person name="Salis L."/>
            <person name="Schijlen E."/>
            <person name="Bossers A."/>
            <person name="Mateman C."/>
            <person name="Pijl A.S."/>
            <person name="de Ridder D."/>
            <person name="Groenen M.A."/>
            <person name="Visser M.E."/>
            <person name="Megens H.J."/>
        </authorList>
    </citation>
    <scope>NUCLEOTIDE SEQUENCE [LARGE SCALE GENOMIC DNA]</scope>
    <source>
        <strain evidence="2">WM2013NL</strain>
        <tissue evidence="2">Head and thorax</tissue>
    </source>
</reference>
<sequence length="267" mass="29141">MEVKNTQNISTNSLVGDKPELEGVLYYIAVKGSLHAFDCAVFGLKEEEVKALEAKYPRSIIVNGVAFKTNVLNAVNSLVQLGYKVISSTGETEITWTMQRELTMDHPKECDHSNCAGASAHASVCQTLTEMDWERGLWYAAFNGDKERVQILIDKAKNVKDVITAADNAGYTALHYAARNGYVDICKMLLQYGANIDAQTKSARATPLHKAAASGATIDAQDVDGETALHKAMLNKNTELANILIQTCPKLENITDHKGRLPLGENV</sequence>
<dbReference type="EMBL" id="JTDY01003128">
    <property type="protein sequence ID" value="KOB70101.1"/>
    <property type="molecule type" value="Genomic_DNA"/>
</dbReference>
<dbReference type="Pfam" id="PF12796">
    <property type="entry name" value="Ank_2"/>
    <property type="match status" value="1"/>
</dbReference>
<evidence type="ECO:0000256" key="1">
    <source>
        <dbReference type="PROSITE-ProRule" id="PRU00023"/>
    </source>
</evidence>
<gene>
    <name evidence="2" type="ORF">OBRU01_15747</name>
</gene>